<dbReference type="STRING" id="348780.NP_0332A"/>
<feature type="transmembrane region" description="Helical" evidence="7">
    <location>
        <begin position="111"/>
        <end position="129"/>
    </location>
</feature>
<feature type="transmembrane region" description="Helical" evidence="7">
    <location>
        <begin position="174"/>
        <end position="193"/>
    </location>
</feature>
<gene>
    <name evidence="10" type="primary">kef3</name>
    <name evidence="10" type="synonym">tp40b</name>
    <name evidence="10" type="ordered locus">NP_0332A</name>
</gene>
<evidence type="ECO:0000256" key="3">
    <source>
        <dbReference type="ARBA" id="ARBA00022448"/>
    </source>
</evidence>
<dbReference type="OrthoDB" id="43518at2157"/>
<dbReference type="InterPro" id="IPR006153">
    <property type="entry name" value="Cation/H_exchanger_TM"/>
</dbReference>
<dbReference type="EMBL" id="CR936257">
    <property type="protein sequence ID" value="CAI48257.1"/>
    <property type="molecule type" value="Genomic_DNA"/>
</dbReference>
<feature type="transmembrane region" description="Helical" evidence="7">
    <location>
        <begin position="290"/>
        <end position="314"/>
    </location>
</feature>
<feature type="domain" description="RCK N-terminal" evidence="9">
    <location>
        <begin position="408"/>
        <end position="518"/>
    </location>
</feature>
<dbReference type="RefSeq" id="WP_011321895.1">
    <property type="nucleotide sequence ID" value="NC_007426.1"/>
</dbReference>
<dbReference type="GeneID" id="3703317"/>
<keyword evidence="6 7" id="KW-0472">Membrane</keyword>
<evidence type="ECO:0000259" key="9">
    <source>
        <dbReference type="Pfam" id="PF02254"/>
    </source>
</evidence>
<dbReference type="InterPro" id="IPR036291">
    <property type="entry name" value="NAD(P)-bd_dom_sf"/>
</dbReference>
<feature type="transmembrane region" description="Helical" evidence="7">
    <location>
        <begin position="83"/>
        <end position="105"/>
    </location>
</feature>
<feature type="domain" description="Cation/H+ exchanger transmembrane" evidence="8">
    <location>
        <begin position="14"/>
        <end position="366"/>
    </location>
</feature>
<evidence type="ECO:0000256" key="1">
    <source>
        <dbReference type="ARBA" id="ARBA00004141"/>
    </source>
</evidence>
<evidence type="ECO:0000256" key="2">
    <source>
        <dbReference type="ARBA" id="ARBA00005551"/>
    </source>
</evidence>
<dbReference type="HOGENOM" id="CLU_005126_9_0_2"/>
<dbReference type="GO" id="GO:1902600">
    <property type="term" value="P:proton transmembrane transport"/>
    <property type="evidence" value="ECO:0007669"/>
    <property type="project" value="InterPro"/>
</dbReference>
<dbReference type="Pfam" id="PF02254">
    <property type="entry name" value="TrkA_N"/>
    <property type="match status" value="1"/>
</dbReference>
<keyword evidence="11" id="KW-1185">Reference proteome</keyword>
<dbReference type="GO" id="GO:0015297">
    <property type="term" value="F:antiporter activity"/>
    <property type="evidence" value="ECO:0007669"/>
    <property type="project" value="InterPro"/>
</dbReference>
<dbReference type="InterPro" id="IPR038770">
    <property type="entry name" value="Na+/solute_symporter_sf"/>
</dbReference>
<evidence type="ECO:0000256" key="6">
    <source>
        <dbReference type="ARBA" id="ARBA00023136"/>
    </source>
</evidence>
<feature type="transmembrane region" description="Helical" evidence="7">
    <location>
        <begin position="334"/>
        <end position="362"/>
    </location>
</feature>
<dbReference type="PANTHER" id="PTHR42751:SF6">
    <property type="entry name" value="CONSERVED INTEGRAL MEMBRANE TRANSPORT PROTEIN-RELATED"/>
    <property type="match status" value="1"/>
</dbReference>
<evidence type="ECO:0000259" key="8">
    <source>
        <dbReference type="Pfam" id="PF00999"/>
    </source>
</evidence>
<dbReference type="Proteomes" id="UP000002698">
    <property type="component" value="Chromosome"/>
</dbReference>
<comment type="similarity">
    <text evidence="2">Belongs to the monovalent cation:proton antiporter 2 (CPA2) transporter (TC 2.A.37) family.</text>
</comment>
<evidence type="ECO:0000256" key="4">
    <source>
        <dbReference type="ARBA" id="ARBA00022692"/>
    </source>
</evidence>
<proteinExistence type="inferred from homology"/>
<organism evidence="10 11">
    <name type="scientific">Natronomonas pharaonis (strain ATCC 35678 / DSM 2160 / CIP 103997 / JCM 8858 / NBRC 14720 / NCIMB 2260 / Gabara)</name>
    <name type="common">Halobacterium pharaonis</name>
    <dbReference type="NCBI Taxonomy" id="348780"/>
    <lineage>
        <taxon>Archaea</taxon>
        <taxon>Methanobacteriati</taxon>
        <taxon>Methanobacteriota</taxon>
        <taxon>Stenosarchaea group</taxon>
        <taxon>Halobacteria</taxon>
        <taxon>Halobacteriales</taxon>
        <taxon>Natronomonadaceae</taxon>
        <taxon>Natronomonas</taxon>
    </lineage>
</organism>
<reference evidence="10 11" key="1">
    <citation type="journal article" date="2005" name="Genome Res.">
        <title>Living with two extremes: conclusions from the genome sequence of Natronomonas pharaonis.</title>
        <authorList>
            <person name="Falb M."/>
            <person name="Pfeiffer F."/>
            <person name="Palm P."/>
            <person name="Rodewald K."/>
            <person name="Hickmann V."/>
            <person name="Tittor J."/>
            <person name="Oesterhelt D."/>
        </authorList>
    </citation>
    <scope>NUCLEOTIDE SEQUENCE [LARGE SCALE GENOMIC DNA]</scope>
    <source>
        <strain evidence="11">ATCC 35678 / DSM 2160 / CIP 103997 / JCM 8858 / NBRC 14720 / NCIMB 2260 / Gabara</strain>
    </source>
</reference>
<keyword evidence="3" id="KW-0813">Transport</keyword>
<evidence type="ECO:0000256" key="5">
    <source>
        <dbReference type="ARBA" id="ARBA00022989"/>
    </source>
</evidence>
<dbReference type="SUPFAM" id="SSF51735">
    <property type="entry name" value="NAD(P)-binding Rossmann-fold domains"/>
    <property type="match status" value="1"/>
</dbReference>
<feature type="transmembrane region" description="Helical" evidence="7">
    <location>
        <begin position="149"/>
        <end position="168"/>
    </location>
</feature>
<evidence type="ECO:0000313" key="10">
    <source>
        <dbReference type="EMBL" id="CAI48257.1"/>
    </source>
</evidence>
<dbReference type="InterPro" id="IPR003148">
    <property type="entry name" value="RCK_N"/>
</dbReference>
<name>A0A1U7ETM1_NATPD</name>
<protein>
    <submittedName>
        <fullName evidence="10">Kef-type transport system</fullName>
    </submittedName>
</protein>
<dbReference type="Gene3D" id="3.40.50.720">
    <property type="entry name" value="NAD(P)-binding Rossmann-like Domain"/>
    <property type="match status" value="1"/>
</dbReference>
<dbReference type="PANTHER" id="PTHR42751">
    <property type="entry name" value="SODIUM/HYDROGEN EXCHANGER FAMILY/TRKA DOMAIN PROTEIN"/>
    <property type="match status" value="1"/>
</dbReference>
<keyword evidence="5 7" id="KW-1133">Transmembrane helix</keyword>
<dbReference type="GO" id="GO:0006813">
    <property type="term" value="P:potassium ion transport"/>
    <property type="evidence" value="ECO:0007669"/>
    <property type="project" value="InterPro"/>
</dbReference>
<dbReference type="Gene3D" id="1.20.1530.20">
    <property type="match status" value="1"/>
</dbReference>
<accession>A0A1U7ETM1</accession>
<evidence type="ECO:0000256" key="7">
    <source>
        <dbReference type="SAM" id="Phobius"/>
    </source>
</evidence>
<dbReference type="eggNOG" id="arCOG01955">
    <property type="taxonomic scope" value="Archaea"/>
</dbReference>
<feature type="transmembrane region" description="Helical" evidence="7">
    <location>
        <begin position="260"/>
        <end position="278"/>
    </location>
</feature>
<dbReference type="GO" id="GO:0016020">
    <property type="term" value="C:membrane"/>
    <property type="evidence" value="ECO:0007669"/>
    <property type="project" value="UniProtKB-SubCell"/>
</dbReference>
<dbReference type="EnsemblBacteria" id="CAI48257">
    <property type="protein sequence ID" value="CAI48257"/>
    <property type="gene ID" value="NP_0332A"/>
</dbReference>
<comment type="subcellular location">
    <subcellularLocation>
        <location evidence="1">Membrane</location>
        <topology evidence="1">Multi-pass membrane protein</topology>
    </subcellularLocation>
</comment>
<dbReference type="AlphaFoldDB" id="A0A1U7ETM1"/>
<feature type="transmembrane region" description="Helical" evidence="7">
    <location>
        <begin position="53"/>
        <end position="71"/>
    </location>
</feature>
<keyword evidence="4 7" id="KW-0812">Transmembrane</keyword>
<dbReference type="Pfam" id="PF00999">
    <property type="entry name" value="Na_H_Exchanger"/>
    <property type="match status" value="1"/>
</dbReference>
<feature type="transmembrane region" description="Helical" evidence="7">
    <location>
        <begin position="214"/>
        <end position="240"/>
    </location>
</feature>
<evidence type="ECO:0000313" key="11">
    <source>
        <dbReference type="Proteomes" id="UP000002698"/>
    </source>
</evidence>
<dbReference type="KEGG" id="nph:NP_0332A"/>
<sequence>MSDLLTIVSVMFIVAGPFLLLANRYDIPAVPLLILAGIVAGRFFEEQGLVLELARYGVALLVFSFGVGIQLDSLRTVLADSELAALGQIGVVGALGTGFGVVVGLPPVEAALFGIAAALSSTIVATALLQREIWMDLVHGRLAESINFVQDLFAVGVLLIISAEAFAADPIATQLGYGLVLFAAAVAINRYLFDALGRLAGGSDELMIIGAVSLLVVFIGAAEVFGVSIAVGAFAAGLAIRHEPGTHLGLFNGVESLKDFFVAIFFVTVGALVVVPFVDAGTAESINKLLLAGGLVVLAGLVKPAVTIAILMYKGYEARTATLTGATSDQVSEFALIIAIEAFLLGLLTQITLDAVVLAAVVTMVTSSLTQRHDEAIYRWLSKRGLLPSRHGKVDSMSDVPDDISDHIVVVGYGHTGKPVVAACEELDVPYVVIENDPARHDAVQRECDAYIFGDAMDQYTWEKANVTDAALVMSMVDFEPVSQRLLSFDLEADLVLRAGDEQTALRLLDAGATYVSVPDLLASEELIGRVRAVLEGETTPAELRAEQRERLK</sequence>